<evidence type="ECO:0000259" key="1">
    <source>
        <dbReference type="Pfam" id="PF04434"/>
    </source>
</evidence>
<protein>
    <recommendedName>
        <fullName evidence="1">SWIM-type domain-containing protein</fullName>
    </recommendedName>
</protein>
<reference evidence="3" key="1">
    <citation type="submission" date="2025-08" db="UniProtKB">
        <authorList>
            <consortium name="RefSeq"/>
        </authorList>
    </citation>
    <scope>IDENTIFICATION</scope>
    <source>
        <tissue evidence="3">Leaves</tissue>
    </source>
</reference>
<evidence type="ECO:0000313" key="3">
    <source>
        <dbReference type="RefSeq" id="XP_071933011.1"/>
    </source>
</evidence>
<dbReference type="RefSeq" id="XP_071933011.1">
    <property type="nucleotide sequence ID" value="XM_072076910.1"/>
</dbReference>
<dbReference type="Pfam" id="PF04434">
    <property type="entry name" value="SWIM"/>
    <property type="match status" value="1"/>
</dbReference>
<dbReference type="GeneID" id="140035611"/>
<feature type="domain" description="SWIM-type" evidence="1">
    <location>
        <begin position="321"/>
        <end position="353"/>
    </location>
</feature>
<accession>A0ABM4WML2</accession>
<keyword evidence="2" id="KW-1185">Reference proteome</keyword>
<name>A0ABM4WML2_COFAR</name>
<dbReference type="PANTHER" id="PTHR31973">
    <property type="entry name" value="POLYPROTEIN, PUTATIVE-RELATED"/>
    <property type="match status" value="1"/>
</dbReference>
<sequence>MDKLIDDPKMDVTALMKAAKRDFNIFVSLDQAYRAKWKAKKRIEGGHENQYLKVRSYYEMVKRQNNGSVAKVEVQRTIPTASVHLCKPVIGLDACHLKGPFGGQLIAIFLKLMIDILERPIDMGWVFISDRQKKGNDLKELLWLAASTYTMKEFKQHMNALKNTNQVAHDWLMKIPPNTWARSHFSCRPKRQLMKAFQEKREAPTTFTGDICPRIMEKIEEARLGATTCDVSLAGKEIFEVVIGLKNAIVDIGKISCTDRIYDLTRMPCVHKLMKGFQKKREALTAFTGDICPRIMEKIEEARLGATTCDVSLAGKEIFEVVIGVKNAIVDIGKRSCTGKIYDLTGIPCVHAAIDANKGKKSDTTANRKDKGKGKVIETGVATIDVPITYARGRDATRGVNRGRGGRR</sequence>
<dbReference type="PANTHER" id="PTHR31973:SF187">
    <property type="entry name" value="MUTATOR TRANSPOSASE MUDRA PROTEIN"/>
    <property type="match status" value="1"/>
</dbReference>
<evidence type="ECO:0000313" key="2">
    <source>
        <dbReference type="Proteomes" id="UP001652660"/>
    </source>
</evidence>
<gene>
    <name evidence="3" type="primary">LOC140035611</name>
</gene>
<dbReference type="InterPro" id="IPR007527">
    <property type="entry name" value="Znf_SWIM"/>
</dbReference>
<proteinExistence type="predicted"/>
<organism evidence="2 3">
    <name type="scientific">Coffea arabica</name>
    <name type="common">Arabian coffee</name>
    <dbReference type="NCBI Taxonomy" id="13443"/>
    <lineage>
        <taxon>Eukaryota</taxon>
        <taxon>Viridiplantae</taxon>
        <taxon>Streptophyta</taxon>
        <taxon>Embryophyta</taxon>
        <taxon>Tracheophyta</taxon>
        <taxon>Spermatophyta</taxon>
        <taxon>Magnoliopsida</taxon>
        <taxon>eudicotyledons</taxon>
        <taxon>Gunneridae</taxon>
        <taxon>Pentapetalae</taxon>
        <taxon>asterids</taxon>
        <taxon>lamiids</taxon>
        <taxon>Gentianales</taxon>
        <taxon>Rubiaceae</taxon>
        <taxon>Ixoroideae</taxon>
        <taxon>Gardenieae complex</taxon>
        <taxon>Bertiereae - Coffeeae clade</taxon>
        <taxon>Coffeeae</taxon>
        <taxon>Coffea</taxon>
    </lineage>
</organism>
<dbReference type="Proteomes" id="UP001652660">
    <property type="component" value="Chromosome 2c"/>
</dbReference>